<gene>
    <name evidence="2" type="ORF">DIU24_01480</name>
</gene>
<dbReference type="Gene3D" id="3.40.50.1110">
    <property type="entry name" value="SGNH hydrolase"/>
    <property type="match status" value="1"/>
</dbReference>
<name>A0A656PPY5_UNCKA</name>
<organism evidence="2 3">
    <name type="scientific">candidate division WWE3 bacterium</name>
    <dbReference type="NCBI Taxonomy" id="2053526"/>
    <lineage>
        <taxon>Bacteria</taxon>
        <taxon>Katanobacteria</taxon>
    </lineage>
</organism>
<dbReference type="EMBL" id="DQFB01000003">
    <property type="protein sequence ID" value="HCQ40367.1"/>
    <property type="molecule type" value="Genomic_DNA"/>
</dbReference>
<evidence type="ECO:0000259" key="1">
    <source>
        <dbReference type="Pfam" id="PF13472"/>
    </source>
</evidence>
<dbReference type="GO" id="GO:0004622">
    <property type="term" value="F:phosphatidylcholine lysophospholipase activity"/>
    <property type="evidence" value="ECO:0007669"/>
    <property type="project" value="TreeGrafter"/>
</dbReference>
<feature type="domain" description="SGNH hydrolase-type esterase" evidence="1">
    <location>
        <begin position="20"/>
        <end position="207"/>
    </location>
</feature>
<dbReference type="Proteomes" id="UP000262056">
    <property type="component" value="Unassembled WGS sequence"/>
</dbReference>
<evidence type="ECO:0000313" key="3">
    <source>
        <dbReference type="Proteomes" id="UP000262056"/>
    </source>
</evidence>
<protein>
    <recommendedName>
        <fullName evidence="1">SGNH hydrolase-type esterase domain-containing protein</fullName>
    </recommendedName>
</protein>
<dbReference type="PANTHER" id="PTHR30383:SF5">
    <property type="entry name" value="SGNH HYDROLASE-TYPE ESTERASE DOMAIN-CONTAINING PROTEIN"/>
    <property type="match status" value="1"/>
</dbReference>
<dbReference type="InterPro" id="IPR051532">
    <property type="entry name" value="Ester_Hydrolysis_Enzymes"/>
</dbReference>
<dbReference type="InterPro" id="IPR013830">
    <property type="entry name" value="SGNH_hydro"/>
</dbReference>
<dbReference type="SUPFAM" id="SSF52266">
    <property type="entry name" value="SGNH hydrolase"/>
    <property type="match status" value="1"/>
</dbReference>
<dbReference type="Pfam" id="PF13472">
    <property type="entry name" value="Lipase_GDSL_2"/>
    <property type="match status" value="1"/>
</dbReference>
<comment type="caution">
    <text evidence="2">The sequence shown here is derived from an EMBL/GenBank/DDBJ whole genome shotgun (WGS) entry which is preliminary data.</text>
</comment>
<reference evidence="2 3" key="1">
    <citation type="journal article" date="2018" name="Nat. Biotechnol.">
        <title>A standardized bacterial taxonomy based on genome phylogeny substantially revises the tree of life.</title>
        <authorList>
            <person name="Parks D.H."/>
            <person name="Chuvochina M."/>
            <person name="Waite D.W."/>
            <person name="Rinke C."/>
            <person name="Skarshewski A."/>
            <person name="Chaumeil P.A."/>
            <person name="Hugenholtz P."/>
        </authorList>
    </citation>
    <scope>NUCLEOTIDE SEQUENCE [LARGE SCALE GENOMIC DNA]</scope>
    <source>
        <strain evidence="2">UBA12021</strain>
    </source>
</reference>
<dbReference type="InterPro" id="IPR036514">
    <property type="entry name" value="SGNH_hydro_sf"/>
</dbReference>
<evidence type="ECO:0000313" key="2">
    <source>
        <dbReference type="EMBL" id="HCQ40367.1"/>
    </source>
</evidence>
<dbReference type="AlphaFoldDB" id="A0A656PPY5"/>
<accession>A0A656PPY5</accession>
<dbReference type="PANTHER" id="PTHR30383">
    <property type="entry name" value="THIOESTERASE 1/PROTEASE 1/LYSOPHOSPHOLIPASE L1"/>
    <property type="match status" value="1"/>
</dbReference>
<sequence length="240" mass="27365">MYLEKMTNALKENDSYRVVFLGDSITSAEWVHPNWREIVEYVLKEEMSAKLEDWKLSSWGIRCINSGFDGSTTKDWLNLLDSGVLAYEPDMVIVMGTVNDMDLGISVEEHVENLKKVLDRVSSMVGDVVYCTDIPADNTPHNVSFMKYIDAAKDIFPTGNVLYINLFEEFRDLDLSRFFTFESGGNEAVGIKPGQTDYIHPNQLGNAYIARFILAKVFGINFDPERYMKENNSGKMFPSY</sequence>
<proteinExistence type="predicted"/>